<organism evidence="4 5">
    <name type="scientific">Ophiocordyceps camponoti-rufipedis</name>
    <dbReference type="NCBI Taxonomy" id="2004952"/>
    <lineage>
        <taxon>Eukaryota</taxon>
        <taxon>Fungi</taxon>
        <taxon>Dikarya</taxon>
        <taxon>Ascomycota</taxon>
        <taxon>Pezizomycotina</taxon>
        <taxon>Sordariomycetes</taxon>
        <taxon>Hypocreomycetidae</taxon>
        <taxon>Hypocreales</taxon>
        <taxon>Ophiocordycipitaceae</taxon>
        <taxon>Ophiocordyceps</taxon>
    </lineage>
</organism>
<comment type="caution">
    <text evidence="4">The sequence shown here is derived from an EMBL/GenBank/DDBJ whole genome shotgun (WGS) entry which is preliminary data.</text>
</comment>
<dbReference type="GO" id="GO:0006508">
    <property type="term" value="P:proteolysis"/>
    <property type="evidence" value="ECO:0007669"/>
    <property type="project" value="InterPro"/>
</dbReference>
<keyword evidence="2" id="KW-0732">Signal</keyword>
<dbReference type="CDD" id="cd00190">
    <property type="entry name" value="Tryp_SPc"/>
    <property type="match status" value="1"/>
</dbReference>
<dbReference type="InterPro" id="IPR001254">
    <property type="entry name" value="Trypsin_dom"/>
</dbReference>
<dbReference type="PRINTS" id="PR00722">
    <property type="entry name" value="CHYMOTRYPSIN"/>
</dbReference>
<feature type="signal peptide" evidence="2">
    <location>
        <begin position="1"/>
        <end position="20"/>
    </location>
</feature>
<dbReference type="InterPro" id="IPR009003">
    <property type="entry name" value="Peptidase_S1_PA"/>
</dbReference>
<dbReference type="PROSITE" id="PS00134">
    <property type="entry name" value="TRYPSIN_HIS"/>
    <property type="match status" value="1"/>
</dbReference>
<dbReference type="Proteomes" id="UP000226431">
    <property type="component" value="Unassembled WGS sequence"/>
</dbReference>
<gene>
    <name evidence="4" type="ORF">CDD80_6412</name>
</gene>
<accession>A0A2C5ZLZ6</accession>
<dbReference type="EMBL" id="NJES01000007">
    <property type="protein sequence ID" value="PHH80853.1"/>
    <property type="molecule type" value="Genomic_DNA"/>
</dbReference>
<keyword evidence="5" id="KW-1185">Reference proteome</keyword>
<dbReference type="AlphaFoldDB" id="A0A2C5ZLZ6"/>
<protein>
    <recommendedName>
        <fullName evidence="3">Peptidase S1 domain-containing protein</fullName>
    </recommendedName>
</protein>
<dbReference type="FunFam" id="2.40.10.10:FF:000068">
    <property type="entry name" value="transmembrane protease serine 2"/>
    <property type="match status" value="1"/>
</dbReference>
<dbReference type="PANTHER" id="PTHR24252">
    <property type="entry name" value="ACROSIN-RELATED"/>
    <property type="match status" value="1"/>
</dbReference>
<dbReference type="Gene3D" id="2.40.10.10">
    <property type="entry name" value="Trypsin-like serine proteases"/>
    <property type="match status" value="2"/>
</dbReference>
<dbReference type="STRING" id="2004952.A0A2C5ZLZ6"/>
<name>A0A2C5ZLZ6_9HYPO</name>
<evidence type="ECO:0000259" key="3">
    <source>
        <dbReference type="PROSITE" id="PS50240"/>
    </source>
</evidence>
<evidence type="ECO:0000256" key="2">
    <source>
        <dbReference type="SAM" id="SignalP"/>
    </source>
</evidence>
<feature type="domain" description="Peptidase S1" evidence="3">
    <location>
        <begin position="27"/>
        <end position="210"/>
    </location>
</feature>
<keyword evidence="1" id="KW-1015">Disulfide bond</keyword>
<feature type="chain" id="PRO_5012564368" description="Peptidase S1 domain-containing protein" evidence="2">
    <location>
        <begin position="21"/>
        <end position="212"/>
    </location>
</feature>
<dbReference type="InterPro" id="IPR043504">
    <property type="entry name" value="Peptidase_S1_PA_chymotrypsin"/>
</dbReference>
<sequence length="212" mass="22422">MAVNKLALLALLAMSPASMAATLSKRVVGGSEATPGEYPYLVGLMDRQRSVRVQCGATLLDSKSVMTAAHCLLNGTEFLGPQHLRIRAGTLSLVSGGIESNVTRYVVHPGYDKETNENDLAILKLVDAIKEDLPNIKYTGIAGLADEGSDPAVNETVIVTGCGGPLISKSSGKVIGVVSHGAEEDCNAPNTYGAYTRVANYLSFIKEHMEQE</sequence>
<dbReference type="SUPFAM" id="SSF50494">
    <property type="entry name" value="Trypsin-like serine proteases"/>
    <property type="match status" value="1"/>
</dbReference>
<dbReference type="InterPro" id="IPR001314">
    <property type="entry name" value="Peptidase_S1A"/>
</dbReference>
<evidence type="ECO:0000313" key="5">
    <source>
        <dbReference type="Proteomes" id="UP000226431"/>
    </source>
</evidence>
<reference evidence="4 5" key="1">
    <citation type="submission" date="2017-06" db="EMBL/GenBank/DDBJ databases">
        <title>Ant-infecting Ophiocordyceps genomes reveal a high diversity of potential behavioral manipulation genes and a possible major role for enterotoxins.</title>
        <authorList>
            <person name="De Bekker C."/>
            <person name="Evans H.C."/>
            <person name="Brachmann A."/>
            <person name="Hughes D.P."/>
        </authorList>
    </citation>
    <scope>NUCLEOTIDE SEQUENCE [LARGE SCALE GENOMIC DNA]</scope>
    <source>
        <strain evidence="4 5">Map16</strain>
    </source>
</reference>
<dbReference type="PROSITE" id="PS50240">
    <property type="entry name" value="TRYPSIN_DOM"/>
    <property type="match status" value="1"/>
</dbReference>
<dbReference type="InterPro" id="IPR018114">
    <property type="entry name" value="TRYPSIN_HIS"/>
</dbReference>
<dbReference type="OrthoDB" id="4915747at2759"/>
<dbReference type="Pfam" id="PF00089">
    <property type="entry name" value="Trypsin"/>
    <property type="match status" value="1"/>
</dbReference>
<proteinExistence type="predicted"/>
<evidence type="ECO:0000256" key="1">
    <source>
        <dbReference type="ARBA" id="ARBA00023157"/>
    </source>
</evidence>
<dbReference type="PANTHER" id="PTHR24252:SF7">
    <property type="entry name" value="HYALIN"/>
    <property type="match status" value="1"/>
</dbReference>
<dbReference type="GO" id="GO:0004252">
    <property type="term" value="F:serine-type endopeptidase activity"/>
    <property type="evidence" value="ECO:0007669"/>
    <property type="project" value="InterPro"/>
</dbReference>
<evidence type="ECO:0000313" key="4">
    <source>
        <dbReference type="EMBL" id="PHH80853.1"/>
    </source>
</evidence>
<dbReference type="SMART" id="SM00020">
    <property type="entry name" value="Tryp_SPc"/>
    <property type="match status" value="1"/>
</dbReference>